<comment type="caution">
    <text evidence="3">The sequence shown here is derived from an EMBL/GenBank/DDBJ whole genome shotgun (WGS) entry which is preliminary data.</text>
</comment>
<dbReference type="Proteomes" id="UP000002748">
    <property type="component" value="Unassembled WGS sequence"/>
</dbReference>
<reference evidence="3 4" key="1">
    <citation type="journal article" date="2012" name="Eukaryot. Cell">
        <title>Draft genome sequence of CBS 2479, the standard type strain of Trichosporon asahii.</title>
        <authorList>
            <person name="Yang R.Y."/>
            <person name="Li H.T."/>
            <person name="Zhu H."/>
            <person name="Zhou G.P."/>
            <person name="Wang M."/>
            <person name="Wang L."/>
        </authorList>
    </citation>
    <scope>NUCLEOTIDE SEQUENCE [LARGE SCALE GENOMIC DNA]</scope>
    <source>
        <strain evidence="4">ATCC 90039 / CBS 2479 / JCM 2466 / KCTC 7840 / NCYC 2677 / UAMH 7654</strain>
    </source>
</reference>
<evidence type="ECO:0000313" key="3">
    <source>
        <dbReference type="EMBL" id="EJT51965.1"/>
    </source>
</evidence>
<sequence>MIALSIASLAAVASLVVPANAHMEMTYPAPFRSKSNPHATEIEYSMTSPLNADGSNYPCKGFLSDLNGPGGAVTAEWTAGQNYHFTLQGGANHAGGSCQASLSYDGGKTFTVIQSIVGNCPSTVAPTDYPVTVPGDAPSGDAIFAWTWFNNLGNREMYMNCAHIKINGGSGGSGFSSRPTIFEANIGNGCSTLEGSDVEFPNPGPDLINQSSKTAPPQGNCAAGPGSGGNQPQSSAAAPSPSSTEGGAPASSGAASSDAAPAPSSTASYDDGQWHPSSSAAAPSSTDGNNGEWQPTSSAGSSEAQPTPTDGNSQSQGQSSATGINPPTESGKNRKKKCVRRQKRNGVHGHRRAGPHGGRSRSF</sequence>
<dbReference type="OrthoDB" id="2342176at2759"/>
<keyword evidence="2" id="KW-0732">Signal</keyword>
<evidence type="ECO:0000313" key="4">
    <source>
        <dbReference type="Proteomes" id="UP000002748"/>
    </source>
</evidence>
<feature type="region of interest" description="Disordered" evidence="1">
    <location>
        <begin position="194"/>
        <end position="363"/>
    </location>
</feature>
<evidence type="ECO:0000256" key="1">
    <source>
        <dbReference type="SAM" id="MobiDB-lite"/>
    </source>
</evidence>
<feature type="chain" id="PRO_5003781754" description="Extracellular protein" evidence="2">
    <location>
        <begin position="22"/>
        <end position="363"/>
    </location>
</feature>
<dbReference type="EMBL" id="ALBS01000038">
    <property type="protein sequence ID" value="EJT51965.1"/>
    <property type="molecule type" value="Genomic_DNA"/>
</dbReference>
<dbReference type="PANTHER" id="PTHR36182">
    <property type="entry name" value="PROTEIN, PUTATIVE (AFU_ORTHOLOGUE AFUA_6G10930)-RELATED"/>
    <property type="match status" value="1"/>
</dbReference>
<name>J4UJK1_TRIAS</name>
<organism evidence="3 4">
    <name type="scientific">Trichosporon asahii var. asahii (strain ATCC 90039 / CBS 2479 / JCM 2466 / KCTC 7840 / NBRC 103889/ NCYC 2677 / UAMH 7654)</name>
    <name type="common">Yeast</name>
    <dbReference type="NCBI Taxonomy" id="1186058"/>
    <lineage>
        <taxon>Eukaryota</taxon>
        <taxon>Fungi</taxon>
        <taxon>Dikarya</taxon>
        <taxon>Basidiomycota</taxon>
        <taxon>Agaricomycotina</taxon>
        <taxon>Tremellomycetes</taxon>
        <taxon>Trichosporonales</taxon>
        <taxon>Trichosporonaceae</taxon>
        <taxon>Trichosporon</taxon>
    </lineage>
</organism>
<feature type="compositionally biased region" description="Basic residues" evidence="1">
    <location>
        <begin position="333"/>
        <end position="363"/>
    </location>
</feature>
<dbReference type="KEGG" id="tasa:A1Q1_06771"/>
<feature type="compositionally biased region" description="Low complexity" evidence="1">
    <location>
        <begin position="230"/>
        <end position="268"/>
    </location>
</feature>
<dbReference type="HOGENOM" id="CLU_032571_0_0_1"/>
<accession>J4UJK1</accession>
<dbReference type="PANTHER" id="PTHR36182:SF1">
    <property type="entry name" value="PROTEIN, PUTATIVE (AFU_ORTHOLOGUE AFUA_6G10930)-RELATED"/>
    <property type="match status" value="1"/>
</dbReference>
<dbReference type="RefSeq" id="XP_014183295.1">
    <property type="nucleotide sequence ID" value="XM_014327820.1"/>
</dbReference>
<proteinExistence type="predicted"/>
<dbReference type="GeneID" id="25990283"/>
<evidence type="ECO:0000256" key="2">
    <source>
        <dbReference type="SAM" id="SignalP"/>
    </source>
</evidence>
<protein>
    <recommendedName>
        <fullName evidence="5">Extracellular protein</fullName>
    </recommendedName>
</protein>
<gene>
    <name evidence="3" type="ORF">A1Q1_06771</name>
</gene>
<feature type="compositionally biased region" description="Low complexity" evidence="1">
    <location>
        <begin position="276"/>
        <end position="285"/>
    </location>
</feature>
<dbReference type="VEuPathDB" id="FungiDB:A1Q1_06771"/>
<feature type="compositionally biased region" description="Polar residues" evidence="1">
    <location>
        <begin position="286"/>
        <end position="330"/>
    </location>
</feature>
<feature type="signal peptide" evidence="2">
    <location>
        <begin position="1"/>
        <end position="21"/>
    </location>
</feature>
<dbReference type="Gene3D" id="2.70.50.70">
    <property type="match status" value="1"/>
</dbReference>
<dbReference type="AlphaFoldDB" id="J4UJK1"/>
<feature type="compositionally biased region" description="Polar residues" evidence="1">
    <location>
        <begin position="208"/>
        <end position="217"/>
    </location>
</feature>
<evidence type="ECO:0008006" key="5">
    <source>
        <dbReference type="Google" id="ProtNLM"/>
    </source>
</evidence>